<sequence>EERLSSRSRSRSLALSLSFSQSLSPEATRRRRGCHGADGRCGCDDAEISRLGNNVDNDDDDGDDDDEDEDETSSSSFSCASSSSSSSSSSSATPLGFHSDWTSEDDKRLVELVLEKLKLSKRDWNECARKMGKDNDSVGRRWKALVGEGNVGLRRGRRVVRSRIHESWR</sequence>
<feature type="compositionally biased region" description="Low complexity" evidence="1">
    <location>
        <begin position="73"/>
        <end position="91"/>
    </location>
</feature>
<feature type="compositionally biased region" description="Basic residues" evidence="1">
    <location>
        <begin position="1"/>
        <end position="10"/>
    </location>
</feature>
<comment type="caution">
    <text evidence="3">The sequence shown here is derived from an EMBL/GenBank/DDBJ whole genome shotgun (WGS) entry which is preliminary data.</text>
</comment>
<name>A0A1B7NJW0_9EURO</name>
<dbReference type="Proteomes" id="UP000091918">
    <property type="component" value="Unassembled WGS sequence"/>
</dbReference>
<evidence type="ECO:0000313" key="4">
    <source>
        <dbReference type="Proteomes" id="UP000091918"/>
    </source>
</evidence>
<protein>
    <recommendedName>
        <fullName evidence="2">Myb-like domain-containing protein</fullName>
    </recommendedName>
</protein>
<dbReference type="EMBL" id="LGUA01003505">
    <property type="protein sequence ID" value="OAX77065.1"/>
    <property type="molecule type" value="Genomic_DNA"/>
</dbReference>
<dbReference type="SUPFAM" id="SSF46689">
    <property type="entry name" value="Homeodomain-like"/>
    <property type="match status" value="1"/>
</dbReference>
<evidence type="ECO:0000313" key="3">
    <source>
        <dbReference type="EMBL" id="OAX77065.1"/>
    </source>
</evidence>
<dbReference type="Gene3D" id="1.10.10.60">
    <property type="entry name" value="Homeodomain-like"/>
    <property type="match status" value="1"/>
</dbReference>
<gene>
    <name evidence="3" type="ORF">ACJ72_08640</name>
</gene>
<dbReference type="Pfam" id="PF13921">
    <property type="entry name" value="Myb_DNA-bind_6"/>
    <property type="match status" value="1"/>
</dbReference>
<dbReference type="PROSITE" id="PS50090">
    <property type="entry name" value="MYB_LIKE"/>
    <property type="match status" value="1"/>
</dbReference>
<feature type="compositionally biased region" description="Low complexity" evidence="1">
    <location>
        <begin position="11"/>
        <end position="24"/>
    </location>
</feature>
<organism evidence="3 4">
    <name type="scientific">Emergomyces africanus</name>
    <dbReference type="NCBI Taxonomy" id="1955775"/>
    <lineage>
        <taxon>Eukaryota</taxon>
        <taxon>Fungi</taxon>
        <taxon>Dikarya</taxon>
        <taxon>Ascomycota</taxon>
        <taxon>Pezizomycotina</taxon>
        <taxon>Eurotiomycetes</taxon>
        <taxon>Eurotiomycetidae</taxon>
        <taxon>Onygenales</taxon>
        <taxon>Ajellomycetaceae</taxon>
        <taxon>Emergomyces</taxon>
    </lineage>
</organism>
<reference evidence="3 4" key="1">
    <citation type="submission" date="2015-07" db="EMBL/GenBank/DDBJ databases">
        <title>Emmonsia species relationships and genome sequence.</title>
        <authorList>
            <person name="Cuomo C.A."/>
            <person name="Schwartz I.S."/>
            <person name="Kenyon C."/>
            <person name="de Hoog G.S."/>
            <person name="Govender N.P."/>
            <person name="Botha A."/>
            <person name="Moreno L."/>
            <person name="de Vries M."/>
            <person name="Munoz J.F."/>
            <person name="Stielow J.B."/>
        </authorList>
    </citation>
    <scope>NUCLEOTIDE SEQUENCE [LARGE SCALE GENOMIC DNA]</scope>
    <source>
        <strain evidence="3 4">CBS 136260</strain>
    </source>
</reference>
<dbReference type="OrthoDB" id="5334491at2759"/>
<proteinExistence type="predicted"/>
<feature type="compositionally biased region" description="Acidic residues" evidence="1">
    <location>
        <begin position="56"/>
        <end position="72"/>
    </location>
</feature>
<evidence type="ECO:0000256" key="1">
    <source>
        <dbReference type="SAM" id="MobiDB-lite"/>
    </source>
</evidence>
<dbReference type="AlphaFoldDB" id="A0A1B7NJW0"/>
<feature type="non-terminal residue" evidence="3">
    <location>
        <position position="1"/>
    </location>
</feature>
<dbReference type="InterPro" id="IPR001005">
    <property type="entry name" value="SANT/Myb"/>
</dbReference>
<evidence type="ECO:0000259" key="2">
    <source>
        <dbReference type="PROSITE" id="PS50090"/>
    </source>
</evidence>
<dbReference type="InterPro" id="IPR009057">
    <property type="entry name" value="Homeodomain-like_sf"/>
</dbReference>
<accession>A0A1B7NJW0</accession>
<feature type="domain" description="Myb-like" evidence="2">
    <location>
        <begin position="99"/>
        <end position="146"/>
    </location>
</feature>
<feature type="region of interest" description="Disordered" evidence="1">
    <location>
        <begin position="1"/>
        <end position="101"/>
    </location>
</feature>
<keyword evidence="4" id="KW-1185">Reference proteome</keyword>